<reference evidence="1 2" key="1">
    <citation type="submission" date="2020-08" db="EMBL/GenBank/DDBJ databases">
        <title>Genomic Encyclopedia of Type Strains, Phase IV (KMG-IV): sequencing the most valuable type-strain genomes for metagenomic binning, comparative biology and taxonomic classification.</title>
        <authorList>
            <person name="Goeker M."/>
        </authorList>
    </citation>
    <scope>NUCLEOTIDE SEQUENCE [LARGE SCALE GENOMIC DNA]</scope>
    <source>
        <strain evidence="1 2">YIM 65646</strain>
    </source>
</reference>
<evidence type="ECO:0000313" key="2">
    <source>
        <dbReference type="Proteomes" id="UP000548476"/>
    </source>
</evidence>
<gene>
    <name evidence="1" type="ORF">HNR73_007498</name>
</gene>
<comment type="caution">
    <text evidence="1">The sequence shown here is derived from an EMBL/GenBank/DDBJ whole genome shotgun (WGS) entry which is preliminary data.</text>
</comment>
<dbReference type="EMBL" id="JACHGT010000024">
    <property type="protein sequence ID" value="MBB6039601.1"/>
    <property type="molecule type" value="Genomic_DNA"/>
</dbReference>
<proteinExistence type="predicted"/>
<dbReference type="AlphaFoldDB" id="A0A841FQN2"/>
<evidence type="ECO:0000313" key="1">
    <source>
        <dbReference type="EMBL" id="MBB6039601.1"/>
    </source>
</evidence>
<accession>A0A841FQN2</accession>
<organism evidence="1 2">
    <name type="scientific">Phytomonospora endophytica</name>
    <dbReference type="NCBI Taxonomy" id="714109"/>
    <lineage>
        <taxon>Bacteria</taxon>
        <taxon>Bacillati</taxon>
        <taxon>Actinomycetota</taxon>
        <taxon>Actinomycetes</taxon>
        <taxon>Micromonosporales</taxon>
        <taxon>Micromonosporaceae</taxon>
        <taxon>Phytomonospora</taxon>
    </lineage>
</organism>
<keyword evidence="2" id="KW-1185">Reference proteome</keyword>
<sequence>MSITLTDQDKITVYNAAHGAVMLMSFAGVASSPGKIAAHGSLALTSATGAVGHVLAKRPKGAKLDAKSAAALADQVFPALTEAVALLKKQDPAEAENFRSTVTIAVEAAAGAQRGEASPPVVAMTRKISDALGAA</sequence>
<dbReference type="Proteomes" id="UP000548476">
    <property type="component" value="Unassembled WGS sequence"/>
</dbReference>
<name>A0A841FQN2_9ACTN</name>
<evidence type="ECO:0008006" key="3">
    <source>
        <dbReference type="Google" id="ProtNLM"/>
    </source>
</evidence>
<protein>
    <recommendedName>
        <fullName evidence="3">D-alanyl-D-alanine carboxypeptidase</fullName>
    </recommendedName>
</protein>
<dbReference type="RefSeq" id="WP_184792690.1">
    <property type="nucleotide sequence ID" value="NZ_BONT01000028.1"/>
</dbReference>